<dbReference type="RefSeq" id="WP_182540617.1">
    <property type="nucleotide sequence ID" value="NZ_JACGXA010000001.1"/>
</dbReference>
<feature type="compositionally biased region" description="Basic and acidic residues" evidence="1">
    <location>
        <begin position="1"/>
        <end position="10"/>
    </location>
</feature>
<name>A0A7W3PAS3_9ACTN</name>
<keyword evidence="3" id="KW-1185">Reference proteome</keyword>
<reference evidence="2 3" key="1">
    <citation type="submission" date="2020-07" db="EMBL/GenBank/DDBJ databases">
        <title>Sequencing the genomes of 1000 actinobacteria strains.</title>
        <authorList>
            <person name="Klenk H.-P."/>
        </authorList>
    </citation>
    <scope>NUCLEOTIDE SEQUENCE [LARGE SCALE GENOMIC DNA]</scope>
    <source>
        <strain evidence="2 3">DSM 21349</strain>
    </source>
</reference>
<feature type="compositionally biased region" description="Basic and acidic residues" evidence="1">
    <location>
        <begin position="57"/>
        <end position="70"/>
    </location>
</feature>
<feature type="compositionally biased region" description="Low complexity" evidence="1">
    <location>
        <begin position="34"/>
        <end position="48"/>
    </location>
</feature>
<evidence type="ECO:0000313" key="3">
    <source>
        <dbReference type="Proteomes" id="UP000580910"/>
    </source>
</evidence>
<feature type="region of interest" description="Disordered" evidence="1">
    <location>
        <begin position="1"/>
        <end position="83"/>
    </location>
</feature>
<organism evidence="2 3">
    <name type="scientific">Nocardioides ginsengisegetis</name>
    <dbReference type="NCBI Taxonomy" id="661491"/>
    <lineage>
        <taxon>Bacteria</taxon>
        <taxon>Bacillati</taxon>
        <taxon>Actinomycetota</taxon>
        <taxon>Actinomycetes</taxon>
        <taxon>Propionibacteriales</taxon>
        <taxon>Nocardioidaceae</taxon>
        <taxon>Nocardioides</taxon>
    </lineage>
</organism>
<dbReference type="AlphaFoldDB" id="A0A7W3PAS3"/>
<accession>A0A7W3PAS3</accession>
<evidence type="ECO:0000256" key="1">
    <source>
        <dbReference type="SAM" id="MobiDB-lite"/>
    </source>
</evidence>
<sequence>MSQKQNHEDLDAPTPPGGPQRTDAPGGTETPGRTTVGTPSAPSSSGSAPDDELPPPVDRKQQTEERRDLQEENAETSLDQPSQ</sequence>
<protein>
    <submittedName>
        <fullName evidence="2">Uncharacterized protein</fullName>
    </submittedName>
</protein>
<proteinExistence type="predicted"/>
<dbReference type="EMBL" id="JACGXA010000001">
    <property type="protein sequence ID" value="MBA8804806.1"/>
    <property type="molecule type" value="Genomic_DNA"/>
</dbReference>
<comment type="caution">
    <text evidence="2">The sequence shown here is derived from an EMBL/GenBank/DDBJ whole genome shotgun (WGS) entry which is preliminary data.</text>
</comment>
<dbReference type="Proteomes" id="UP000580910">
    <property type="component" value="Unassembled WGS sequence"/>
</dbReference>
<evidence type="ECO:0000313" key="2">
    <source>
        <dbReference type="EMBL" id="MBA8804806.1"/>
    </source>
</evidence>
<gene>
    <name evidence="2" type="ORF">FB382_003097</name>
</gene>